<evidence type="ECO:0008006" key="3">
    <source>
        <dbReference type="Google" id="ProtNLM"/>
    </source>
</evidence>
<keyword evidence="2" id="KW-1185">Reference proteome</keyword>
<name>A0ABW5V760_9BACI</name>
<dbReference type="Proteomes" id="UP001597502">
    <property type="component" value="Unassembled WGS sequence"/>
</dbReference>
<evidence type="ECO:0000313" key="2">
    <source>
        <dbReference type="Proteomes" id="UP001597502"/>
    </source>
</evidence>
<organism evidence="1 2">
    <name type="scientific">Lentibacillus juripiscarius</name>
    <dbReference type="NCBI Taxonomy" id="257446"/>
    <lineage>
        <taxon>Bacteria</taxon>
        <taxon>Bacillati</taxon>
        <taxon>Bacillota</taxon>
        <taxon>Bacilli</taxon>
        <taxon>Bacillales</taxon>
        <taxon>Bacillaceae</taxon>
        <taxon>Lentibacillus</taxon>
    </lineage>
</organism>
<protein>
    <recommendedName>
        <fullName evidence="3">Pre-toxin TG domain-containing protein</fullName>
    </recommendedName>
</protein>
<proteinExistence type="predicted"/>
<sequence length="255" mass="26123">MKYVTTDIMGGTALFVEAGLKHQRYQDVGRTGSGFGSTASKAYGGMLVNGLKLAGVDQRITDPAEAAINLNEGVKGYRSFQDGRKVSTAKKGATNLNKAKDLANTSKANRAVIAKPSVGKPTGIEKALSKFNVATAAVGTAYSGVKTFNKWQNASDVMDSNASGAEKTAAVADVGESAGNTLMSAGVVTSATPIPGARVAGGVMVAGGAVLWGASKVTKAVAKNWDSIKDTGKKAWEGTKNIAKKGWDAVTGLFS</sequence>
<evidence type="ECO:0000313" key="1">
    <source>
        <dbReference type="EMBL" id="MFD2760674.1"/>
    </source>
</evidence>
<reference evidence="2" key="1">
    <citation type="journal article" date="2019" name="Int. J. Syst. Evol. Microbiol.">
        <title>The Global Catalogue of Microorganisms (GCM) 10K type strain sequencing project: providing services to taxonomists for standard genome sequencing and annotation.</title>
        <authorList>
            <consortium name="The Broad Institute Genomics Platform"/>
            <consortium name="The Broad Institute Genome Sequencing Center for Infectious Disease"/>
            <person name="Wu L."/>
            <person name="Ma J."/>
        </authorList>
    </citation>
    <scope>NUCLEOTIDE SEQUENCE [LARGE SCALE GENOMIC DNA]</scope>
    <source>
        <strain evidence="2">TISTR 1535</strain>
    </source>
</reference>
<comment type="caution">
    <text evidence="1">The sequence shown here is derived from an EMBL/GenBank/DDBJ whole genome shotgun (WGS) entry which is preliminary data.</text>
</comment>
<gene>
    <name evidence="1" type="ORF">ACFSUO_06755</name>
</gene>
<dbReference type="EMBL" id="JBHUNA010000013">
    <property type="protein sequence ID" value="MFD2760674.1"/>
    <property type="molecule type" value="Genomic_DNA"/>
</dbReference>
<dbReference type="RefSeq" id="WP_382392407.1">
    <property type="nucleotide sequence ID" value="NZ_JBHUNA010000013.1"/>
</dbReference>
<accession>A0ABW5V760</accession>